<feature type="non-terminal residue" evidence="2">
    <location>
        <position position="1"/>
    </location>
</feature>
<gene>
    <name evidence="2" type="ORF">RF55_17756</name>
</gene>
<accession>A0A0J7K290</accession>
<organism evidence="2 3">
    <name type="scientific">Lasius niger</name>
    <name type="common">Black garden ant</name>
    <dbReference type="NCBI Taxonomy" id="67767"/>
    <lineage>
        <taxon>Eukaryota</taxon>
        <taxon>Metazoa</taxon>
        <taxon>Ecdysozoa</taxon>
        <taxon>Arthropoda</taxon>
        <taxon>Hexapoda</taxon>
        <taxon>Insecta</taxon>
        <taxon>Pterygota</taxon>
        <taxon>Neoptera</taxon>
        <taxon>Endopterygota</taxon>
        <taxon>Hymenoptera</taxon>
        <taxon>Apocrita</taxon>
        <taxon>Aculeata</taxon>
        <taxon>Formicoidea</taxon>
        <taxon>Formicidae</taxon>
        <taxon>Formicinae</taxon>
        <taxon>Lasius</taxon>
        <taxon>Lasius</taxon>
    </lineage>
</organism>
<reference evidence="2 3" key="1">
    <citation type="submission" date="2015-04" db="EMBL/GenBank/DDBJ databases">
        <title>Lasius niger genome sequencing.</title>
        <authorList>
            <person name="Konorov E.A."/>
            <person name="Nikitin M.A."/>
            <person name="Kirill M.V."/>
            <person name="Chang P."/>
        </authorList>
    </citation>
    <scope>NUCLEOTIDE SEQUENCE [LARGE SCALE GENOMIC DNA]</scope>
    <source>
        <tissue evidence="2">Whole</tissue>
    </source>
</reference>
<evidence type="ECO:0000256" key="1">
    <source>
        <dbReference type="SAM" id="MobiDB-lite"/>
    </source>
</evidence>
<proteinExistence type="predicted"/>
<evidence type="ECO:0000313" key="2">
    <source>
        <dbReference type="EMBL" id="KMQ84432.1"/>
    </source>
</evidence>
<keyword evidence="3" id="KW-1185">Reference proteome</keyword>
<protein>
    <submittedName>
        <fullName evidence="2">Phage integrase family site specific recombinase</fullName>
    </submittedName>
</protein>
<sequence>LPPSGQIEDLEDIGRTSEPQHNVPPESINANATYAEKSAHCNSKANKTLNAKETAKIIEALEKLISRFDQQVKLNKMKFDMIEGELAKMHGKVNGEFY</sequence>
<dbReference type="AlphaFoldDB" id="A0A0J7K290"/>
<feature type="region of interest" description="Disordered" evidence="1">
    <location>
        <begin position="1"/>
        <end position="27"/>
    </location>
</feature>
<evidence type="ECO:0000313" key="3">
    <source>
        <dbReference type="Proteomes" id="UP000036403"/>
    </source>
</evidence>
<dbReference type="PaxDb" id="67767-A0A0J7K290"/>
<dbReference type="Proteomes" id="UP000036403">
    <property type="component" value="Unassembled WGS sequence"/>
</dbReference>
<dbReference type="EMBL" id="LBMM01016417">
    <property type="protein sequence ID" value="KMQ84432.1"/>
    <property type="molecule type" value="Genomic_DNA"/>
</dbReference>
<comment type="caution">
    <text evidence="2">The sequence shown here is derived from an EMBL/GenBank/DDBJ whole genome shotgun (WGS) entry which is preliminary data.</text>
</comment>
<name>A0A0J7K290_LASNI</name>